<dbReference type="EMBL" id="JAESVG020000004">
    <property type="protein sequence ID" value="KAG8627818.1"/>
    <property type="molecule type" value="Genomic_DNA"/>
</dbReference>
<dbReference type="Proteomes" id="UP000809789">
    <property type="component" value="Unassembled WGS sequence"/>
</dbReference>
<keyword evidence="1 3" id="KW-0853">WD repeat</keyword>
<evidence type="ECO:0000313" key="4">
    <source>
        <dbReference type="EMBL" id="KAG8627818.1"/>
    </source>
</evidence>
<keyword evidence="2" id="KW-0677">Repeat</keyword>
<organism evidence="4 5">
    <name type="scientific">Elsinoe batatas</name>
    <dbReference type="NCBI Taxonomy" id="2601811"/>
    <lineage>
        <taxon>Eukaryota</taxon>
        <taxon>Fungi</taxon>
        <taxon>Dikarya</taxon>
        <taxon>Ascomycota</taxon>
        <taxon>Pezizomycotina</taxon>
        <taxon>Dothideomycetes</taxon>
        <taxon>Dothideomycetidae</taxon>
        <taxon>Myriangiales</taxon>
        <taxon>Elsinoaceae</taxon>
        <taxon>Elsinoe</taxon>
    </lineage>
</organism>
<evidence type="ECO:0008006" key="6">
    <source>
        <dbReference type="Google" id="ProtNLM"/>
    </source>
</evidence>
<dbReference type="Pfam" id="PF00400">
    <property type="entry name" value="WD40"/>
    <property type="match status" value="2"/>
</dbReference>
<dbReference type="InterPro" id="IPR015943">
    <property type="entry name" value="WD40/YVTN_repeat-like_dom_sf"/>
</dbReference>
<evidence type="ECO:0000256" key="3">
    <source>
        <dbReference type="PROSITE-ProRule" id="PRU00221"/>
    </source>
</evidence>
<dbReference type="Gene3D" id="2.130.10.10">
    <property type="entry name" value="YVTN repeat-like/Quinoprotein amine dehydrogenase"/>
    <property type="match status" value="1"/>
</dbReference>
<dbReference type="InterPro" id="IPR036322">
    <property type="entry name" value="WD40_repeat_dom_sf"/>
</dbReference>
<dbReference type="PROSITE" id="PS50082">
    <property type="entry name" value="WD_REPEATS_2"/>
    <property type="match status" value="1"/>
</dbReference>
<proteinExistence type="predicted"/>
<dbReference type="OrthoDB" id="10262475at2759"/>
<dbReference type="InterPro" id="IPR001680">
    <property type="entry name" value="WD40_rpt"/>
</dbReference>
<feature type="repeat" description="WD" evidence="3">
    <location>
        <begin position="267"/>
        <end position="302"/>
    </location>
</feature>
<protein>
    <recommendedName>
        <fullName evidence="6">Mitotic checkpoint protein BUB3</fullName>
    </recommendedName>
</protein>
<comment type="caution">
    <text evidence="4">The sequence shown here is derived from an EMBL/GenBank/DDBJ whole genome shotgun (WGS) entry which is preliminary data.</text>
</comment>
<dbReference type="SUPFAM" id="SSF50978">
    <property type="entry name" value="WD40 repeat-like"/>
    <property type="match status" value="1"/>
</dbReference>
<name>A0A8K0L8T1_9PEZI</name>
<evidence type="ECO:0000313" key="5">
    <source>
        <dbReference type="Proteomes" id="UP000809789"/>
    </source>
</evidence>
<evidence type="ECO:0000256" key="1">
    <source>
        <dbReference type="ARBA" id="ARBA00022574"/>
    </source>
</evidence>
<dbReference type="AlphaFoldDB" id="A0A8K0L8T1"/>
<reference evidence="4" key="1">
    <citation type="submission" date="2021-07" db="EMBL/GenBank/DDBJ databases">
        <title>Elsinoe batatas strain:CRI-CJ2 Genome sequencing and assembly.</title>
        <authorList>
            <person name="Huang L."/>
        </authorList>
    </citation>
    <scope>NUCLEOTIDE SEQUENCE</scope>
    <source>
        <strain evidence="4">CRI-CJ2</strain>
    </source>
</reference>
<dbReference type="PANTHER" id="PTHR10971">
    <property type="entry name" value="MRNA EXPORT FACTOR AND BUB3"/>
    <property type="match status" value="1"/>
</dbReference>
<evidence type="ECO:0000256" key="2">
    <source>
        <dbReference type="ARBA" id="ARBA00022737"/>
    </source>
</evidence>
<accession>A0A8K0L8T1</accession>
<gene>
    <name evidence="4" type="ORF">KVT40_003691</name>
</gene>
<sequence>MSSQYELSEPPSDVISALKFAPGSSTRLLVSSWDRHIYLYETPSPLESSDSFLEMRIEHRAPVLDICFGADGNTAFSAGLDHDVSHINLDTGRKTVLSTHDKPARHVVYSPEHNILISSGWDNTLHIHVVELENGALSHGPSSVSIPSTPHAISVSPSKLVVAMASRQVFIYDLATLQQLASQSAPTSDNSITPLVIEPWQQREPALKYMIRAVACMPNDEGFAISSIEGRVGVEMFDPSEEAQLKKYAFKCHRTSTEEEEDIVYPVNALAFHPVKTNVFASAGGDGTVILWDGANKRRIRAFPGLESGVQAMAWAGDGTVAAIGTSPGFEDGTEEIDPKLVKVYIRAVSDSDLKSRGKA</sequence>
<keyword evidence="5" id="KW-1185">Reference proteome</keyword>
<dbReference type="SMART" id="SM00320">
    <property type="entry name" value="WD40"/>
    <property type="match status" value="4"/>
</dbReference>